<keyword evidence="2" id="KW-1185">Reference proteome</keyword>
<reference evidence="1 2" key="1">
    <citation type="submission" date="2019-05" db="EMBL/GenBank/DDBJ databases">
        <authorList>
            <consortium name="Science for Life Laboratories"/>
        </authorList>
    </citation>
    <scope>NUCLEOTIDE SEQUENCE [LARGE SCALE GENOMIC DNA]</scope>
    <source>
        <strain evidence="1">Soil9</strain>
    </source>
</reference>
<accession>A0A6P2DK44</accession>
<dbReference type="AlphaFoldDB" id="A0A6P2DK44"/>
<organism evidence="1 2">
    <name type="scientific">Gemmata massiliana</name>
    <dbReference type="NCBI Taxonomy" id="1210884"/>
    <lineage>
        <taxon>Bacteria</taxon>
        <taxon>Pseudomonadati</taxon>
        <taxon>Planctomycetota</taxon>
        <taxon>Planctomycetia</taxon>
        <taxon>Gemmatales</taxon>
        <taxon>Gemmataceae</taxon>
        <taxon>Gemmata</taxon>
    </lineage>
</organism>
<evidence type="ECO:0000313" key="1">
    <source>
        <dbReference type="EMBL" id="VTS03695.1"/>
    </source>
</evidence>
<evidence type="ECO:0000313" key="2">
    <source>
        <dbReference type="Proteomes" id="UP000464178"/>
    </source>
</evidence>
<dbReference type="Proteomes" id="UP000464178">
    <property type="component" value="Chromosome"/>
</dbReference>
<dbReference type="KEGG" id="gms:SOIL9_70970"/>
<protein>
    <submittedName>
        <fullName evidence="1">Uncharacterized protein</fullName>
    </submittedName>
</protein>
<sequence length="102" mass="11795">MRASAWRGGSTNNSTYGIRVGRPNRDEFFSSNWDKIEVEIDGAFHSFALTGGFWRKCPEFRDRGEPILREWLRRNHTLDWQKGTPPTVELVPLGGNRFRLTA</sequence>
<gene>
    <name evidence="1" type="ORF">SOIL9_70970</name>
</gene>
<dbReference type="EMBL" id="LR593886">
    <property type="protein sequence ID" value="VTS03695.1"/>
    <property type="molecule type" value="Genomic_DNA"/>
</dbReference>
<proteinExistence type="predicted"/>
<name>A0A6P2DK44_9BACT</name>